<dbReference type="SUPFAM" id="SSF46689">
    <property type="entry name" value="Homeodomain-like"/>
    <property type="match status" value="1"/>
</dbReference>
<dbReference type="PANTHER" id="PTHR30055">
    <property type="entry name" value="HTH-TYPE TRANSCRIPTIONAL REGULATOR RUTR"/>
    <property type="match status" value="1"/>
</dbReference>
<dbReference type="RefSeq" id="WP_066835562.1">
    <property type="nucleotide sequence ID" value="NZ_JACJIQ010000026.1"/>
</dbReference>
<dbReference type="PRINTS" id="PR00455">
    <property type="entry name" value="HTHTETR"/>
</dbReference>
<dbReference type="EMBL" id="JACJIQ010000026">
    <property type="protein sequence ID" value="MBA9079644.1"/>
    <property type="molecule type" value="Genomic_DNA"/>
</dbReference>
<feature type="domain" description="HTH tetR-type" evidence="6">
    <location>
        <begin position="1"/>
        <end position="61"/>
    </location>
</feature>
<dbReference type="InterPro" id="IPR050109">
    <property type="entry name" value="HTH-type_TetR-like_transc_reg"/>
</dbReference>
<evidence type="ECO:0000256" key="4">
    <source>
        <dbReference type="ARBA" id="ARBA00023163"/>
    </source>
</evidence>
<dbReference type="PROSITE" id="PS50977">
    <property type="entry name" value="HTH_TETR_2"/>
    <property type="match status" value="1"/>
</dbReference>
<evidence type="ECO:0000256" key="5">
    <source>
        <dbReference type="PROSITE-ProRule" id="PRU00335"/>
    </source>
</evidence>
<keyword evidence="2" id="KW-0805">Transcription regulation</keyword>
<keyword evidence="1" id="KW-0678">Repressor</keyword>
<accession>A0A839GJ45</accession>
<keyword evidence="3 5" id="KW-0238">DNA-binding</keyword>
<dbReference type="SUPFAM" id="SSF48498">
    <property type="entry name" value="Tetracyclin repressor-like, C-terminal domain"/>
    <property type="match status" value="1"/>
</dbReference>
<dbReference type="PANTHER" id="PTHR30055:SF175">
    <property type="entry name" value="HTH-TYPE TRANSCRIPTIONAL REPRESSOR KSTR2"/>
    <property type="match status" value="1"/>
</dbReference>
<dbReference type="GO" id="GO:0003700">
    <property type="term" value="F:DNA-binding transcription factor activity"/>
    <property type="evidence" value="ECO:0007669"/>
    <property type="project" value="TreeGrafter"/>
</dbReference>
<sequence length="204" mass="24131">MELRERILQTALELFFQKGIKAVSMDDVATRLAVSKKTIYKCFTNKDELVFEAMKPYIKSLEQSCFTSIENSENAMEGLFRMVEMVKEIMRQVHPSIFFDLQKYHPSAWNLWVEHRNSFFLAQVKENIQRGIEEKLFRKDIDVEIMSRLRLAETELAFNSDFYPATQFDLQKVQLTLLEHYMLGLSTLKGHQLINQYKQITEEE</sequence>
<name>A0A839GJ45_9BACT</name>
<dbReference type="InterPro" id="IPR036271">
    <property type="entry name" value="Tet_transcr_reg_TetR-rel_C_sf"/>
</dbReference>
<feature type="DNA-binding region" description="H-T-H motif" evidence="5">
    <location>
        <begin position="24"/>
        <end position="43"/>
    </location>
</feature>
<dbReference type="AlphaFoldDB" id="A0A839GJ45"/>
<dbReference type="InterPro" id="IPR001647">
    <property type="entry name" value="HTH_TetR"/>
</dbReference>
<evidence type="ECO:0000259" key="6">
    <source>
        <dbReference type="PROSITE" id="PS50977"/>
    </source>
</evidence>
<organism evidence="7 8">
    <name type="scientific">Rufibacter quisquiliarum</name>
    <dbReference type="NCBI Taxonomy" id="1549639"/>
    <lineage>
        <taxon>Bacteria</taxon>
        <taxon>Pseudomonadati</taxon>
        <taxon>Bacteroidota</taxon>
        <taxon>Cytophagia</taxon>
        <taxon>Cytophagales</taxon>
        <taxon>Hymenobacteraceae</taxon>
        <taxon>Rufibacter</taxon>
    </lineage>
</organism>
<evidence type="ECO:0000313" key="8">
    <source>
        <dbReference type="Proteomes" id="UP000563094"/>
    </source>
</evidence>
<dbReference type="Proteomes" id="UP000563094">
    <property type="component" value="Unassembled WGS sequence"/>
</dbReference>
<evidence type="ECO:0000256" key="1">
    <source>
        <dbReference type="ARBA" id="ARBA00022491"/>
    </source>
</evidence>
<keyword evidence="4" id="KW-0804">Transcription</keyword>
<keyword evidence="8" id="KW-1185">Reference proteome</keyword>
<dbReference type="Gene3D" id="1.10.357.10">
    <property type="entry name" value="Tetracycline Repressor, domain 2"/>
    <property type="match status" value="1"/>
</dbReference>
<proteinExistence type="predicted"/>
<evidence type="ECO:0000256" key="3">
    <source>
        <dbReference type="ARBA" id="ARBA00023125"/>
    </source>
</evidence>
<evidence type="ECO:0000313" key="7">
    <source>
        <dbReference type="EMBL" id="MBA9079644.1"/>
    </source>
</evidence>
<comment type="caution">
    <text evidence="7">The sequence shown here is derived from an EMBL/GenBank/DDBJ whole genome shotgun (WGS) entry which is preliminary data.</text>
</comment>
<reference evidence="7 8" key="1">
    <citation type="submission" date="2020-08" db="EMBL/GenBank/DDBJ databases">
        <title>Genomic Encyclopedia of Type Strains, Phase IV (KMG-IV): sequencing the most valuable type-strain genomes for metagenomic binning, comparative biology and taxonomic classification.</title>
        <authorList>
            <person name="Goeker M."/>
        </authorList>
    </citation>
    <scope>NUCLEOTIDE SEQUENCE [LARGE SCALE GENOMIC DNA]</scope>
    <source>
        <strain evidence="7 8">DSM 29854</strain>
    </source>
</reference>
<gene>
    <name evidence="7" type="ORF">FHS90_004383</name>
</gene>
<dbReference type="Pfam" id="PF00440">
    <property type="entry name" value="TetR_N"/>
    <property type="match status" value="1"/>
</dbReference>
<protein>
    <submittedName>
        <fullName evidence="7">AcrR family transcriptional regulator</fullName>
    </submittedName>
</protein>
<dbReference type="Gene3D" id="1.10.10.60">
    <property type="entry name" value="Homeodomain-like"/>
    <property type="match status" value="1"/>
</dbReference>
<dbReference type="GO" id="GO:0000976">
    <property type="term" value="F:transcription cis-regulatory region binding"/>
    <property type="evidence" value="ECO:0007669"/>
    <property type="project" value="TreeGrafter"/>
</dbReference>
<evidence type="ECO:0000256" key="2">
    <source>
        <dbReference type="ARBA" id="ARBA00023015"/>
    </source>
</evidence>
<dbReference type="InterPro" id="IPR009057">
    <property type="entry name" value="Homeodomain-like_sf"/>
</dbReference>